<evidence type="ECO:0000313" key="2">
    <source>
        <dbReference type="Proteomes" id="UP000252915"/>
    </source>
</evidence>
<evidence type="ECO:0008006" key="3">
    <source>
        <dbReference type="Google" id="ProtNLM"/>
    </source>
</evidence>
<protein>
    <recommendedName>
        <fullName evidence="3">MarR family transcriptional regulator</fullName>
    </recommendedName>
</protein>
<evidence type="ECO:0000313" key="1">
    <source>
        <dbReference type="EMBL" id="RCL45378.1"/>
    </source>
</evidence>
<dbReference type="EMBL" id="QOPI01000003">
    <property type="protein sequence ID" value="RCL45378.1"/>
    <property type="molecule type" value="Genomic_DNA"/>
</dbReference>
<sequence>MDQEIKEANRKVKHLLDNTIFNNNISVSMKHFQETSYRFHFLLAFMYLILKGKKLSQEDVIQAVPIKIASRATRVTELKKAVKAGFIIEKVSEKDKRSRIYEPSKEMFDDFIELAEIVFPKNF</sequence>
<dbReference type="AlphaFoldDB" id="A0A368C709"/>
<reference evidence="1 2" key="1">
    <citation type="journal article" date="2018" name="Microbiome">
        <title>Fine metagenomic profile of the Mediterranean stratified and mixed water columns revealed by assembly and recruitment.</title>
        <authorList>
            <person name="Haro-Moreno J.M."/>
            <person name="Lopez-Perez M."/>
            <person name="De La Torre J.R."/>
            <person name="Picazo A."/>
            <person name="Camacho A."/>
            <person name="Rodriguez-Valera F."/>
        </authorList>
    </citation>
    <scope>NUCLEOTIDE SEQUENCE [LARGE SCALE GENOMIC DNA]</scope>
    <source>
        <strain evidence="1">MED-G78</strain>
    </source>
</reference>
<comment type="caution">
    <text evidence="1">The sequence shown here is derived from an EMBL/GenBank/DDBJ whole genome shotgun (WGS) entry which is preliminary data.</text>
</comment>
<dbReference type="Proteomes" id="UP000252915">
    <property type="component" value="Unassembled WGS sequence"/>
</dbReference>
<gene>
    <name evidence="1" type="ORF">DBW92_01265</name>
</gene>
<name>A0A368C709_9GAMM</name>
<proteinExistence type="predicted"/>
<organism evidence="1 2">
    <name type="scientific">SAR86 cluster bacterium</name>
    <dbReference type="NCBI Taxonomy" id="2030880"/>
    <lineage>
        <taxon>Bacteria</taxon>
        <taxon>Pseudomonadati</taxon>
        <taxon>Pseudomonadota</taxon>
        <taxon>Gammaproteobacteria</taxon>
        <taxon>SAR86 cluster</taxon>
    </lineage>
</organism>
<accession>A0A368C709</accession>